<gene>
    <name evidence="8 13" type="primary">era</name>
    <name evidence="13" type="ORF">HU830_01275</name>
</gene>
<keyword evidence="4 8" id="KW-0547">Nucleotide-binding</keyword>
<feature type="region of interest" description="G2" evidence="9">
    <location>
        <begin position="41"/>
        <end position="45"/>
    </location>
</feature>
<keyword evidence="5 8" id="KW-0694">RNA-binding</keyword>
<feature type="region of interest" description="G4" evidence="9">
    <location>
        <begin position="124"/>
        <end position="127"/>
    </location>
</feature>
<dbReference type="GO" id="GO:0003924">
    <property type="term" value="F:GTPase activity"/>
    <property type="evidence" value="ECO:0007669"/>
    <property type="project" value="UniProtKB-UniRule"/>
</dbReference>
<protein>
    <recommendedName>
        <fullName evidence="2 8">GTPase Era</fullName>
    </recommendedName>
</protein>
<dbReference type="GO" id="GO:0000028">
    <property type="term" value="P:ribosomal small subunit assembly"/>
    <property type="evidence" value="ECO:0007669"/>
    <property type="project" value="TreeGrafter"/>
</dbReference>
<reference evidence="13 14" key="1">
    <citation type="submission" date="2020-06" db="EMBL/GenBank/DDBJ databases">
        <authorList>
            <person name="Kang J."/>
        </authorList>
    </citation>
    <scope>NUCLEOTIDE SEQUENCE [LARGE SCALE GENOMIC DNA]</scope>
    <source>
        <strain evidence="13 14">DCY120</strain>
    </source>
</reference>
<dbReference type="NCBIfam" id="TIGR00436">
    <property type="entry name" value="era"/>
    <property type="match status" value="1"/>
</dbReference>
<dbReference type="Pfam" id="PF07650">
    <property type="entry name" value="KH_2"/>
    <property type="match status" value="1"/>
</dbReference>
<feature type="binding site" evidence="8">
    <location>
        <begin position="15"/>
        <end position="22"/>
    </location>
    <ligand>
        <name>GTP</name>
        <dbReference type="ChEBI" id="CHEBI:37565"/>
    </ligand>
</feature>
<dbReference type="FunFam" id="3.40.50.300:FF:000094">
    <property type="entry name" value="GTPase Era"/>
    <property type="match status" value="1"/>
</dbReference>
<name>A0A850R0G0_9LACO</name>
<feature type="domain" description="KH type-2" evidence="11">
    <location>
        <begin position="205"/>
        <end position="282"/>
    </location>
</feature>
<feature type="region of interest" description="G3" evidence="9">
    <location>
        <begin position="62"/>
        <end position="65"/>
    </location>
</feature>
<evidence type="ECO:0000256" key="2">
    <source>
        <dbReference type="ARBA" id="ARBA00020484"/>
    </source>
</evidence>
<organism evidence="13 14">
    <name type="scientific">Bombilactobacillus apium</name>
    <dbReference type="NCBI Taxonomy" id="2675299"/>
    <lineage>
        <taxon>Bacteria</taxon>
        <taxon>Bacillati</taxon>
        <taxon>Bacillota</taxon>
        <taxon>Bacilli</taxon>
        <taxon>Lactobacillales</taxon>
        <taxon>Lactobacillaceae</taxon>
        <taxon>Bombilactobacillus</taxon>
    </lineage>
</organism>
<dbReference type="GO" id="GO:0043024">
    <property type="term" value="F:ribosomal small subunit binding"/>
    <property type="evidence" value="ECO:0007669"/>
    <property type="project" value="TreeGrafter"/>
</dbReference>
<keyword evidence="7 8" id="KW-0472">Membrane</keyword>
<dbReference type="InterPro" id="IPR004044">
    <property type="entry name" value="KH_dom_type_2"/>
</dbReference>
<evidence type="ECO:0000313" key="13">
    <source>
        <dbReference type="EMBL" id="NVY95840.1"/>
    </source>
</evidence>
<evidence type="ECO:0000313" key="14">
    <source>
        <dbReference type="Proteomes" id="UP000563523"/>
    </source>
</evidence>
<dbReference type="InterPro" id="IPR027417">
    <property type="entry name" value="P-loop_NTPase"/>
</dbReference>
<evidence type="ECO:0000256" key="3">
    <source>
        <dbReference type="ARBA" id="ARBA00022517"/>
    </source>
</evidence>
<keyword evidence="6 8" id="KW-0342">GTP-binding</keyword>
<comment type="similarity">
    <text evidence="1 8 9 10">Belongs to the TRAFAC class TrmE-Era-EngA-EngB-Septin-like GTPase superfamily. Era GTPase family.</text>
</comment>
<feature type="binding site" evidence="8">
    <location>
        <begin position="62"/>
        <end position="66"/>
    </location>
    <ligand>
        <name>GTP</name>
        <dbReference type="ChEBI" id="CHEBI:37565"/>
    </ligand>
</feature>
<evidence type="ECO:0000256" key="10">
    <source>
        <dbReference type="RuleBase" id="RU003761"/>
    </source>
</evidence>
<dbReference type="RefSeq" id="WP_176942005.1">
    <property type="nucleotide sequence ID" value="NZ_JABZEC010000001.1"/>
</dbReference>
<dbReference type="Gene3D" id="3.40.50.300">
    <property type="entry name" value="P-loop containing nucleotide triphosphate hydrolases"/>
    <property type="match status" value="1"/>
</dbReference>
<evidence type="ECO:0000256" key="1">
    <source>
        <dbReference type="ARBA" id="ARBA00007921"/>
    </source>
</evidence>
<evidence type="ECO:0000256" key="5">
    <source>
        <dbReference type="ARBA" id="ARBA00022884"/>
    </source>
</evidence>
<dbReference type="Pfam" id="PF01926">
    <property type="entry name" value="MMR_HSR1"/>
    <property type="match status" value="1"/>
</dbReference>
<dbReference type="CDD" id="cd22534">
    <property type="entry name" value="KH-II_Era"/>
    <property type="match status" value="1"/>
</dbReference>
<evidence type="ECO:0000256" key="7">
    <source>
        <dbReference type="ARBA" id="ARBA00023136"/>
    </source>
</evidence>
<accession>A0A850R0G0</accession>
<dbReference type="Gene3D" id="3.30.300.20">
    <property type="match status" value="1"/>
</dbReference>
<dbReference type="CDD" id="cd04163">
    <property type="entry name" value="Era"/>
    <property type="match status" value="1"/>
</dbReference>
<sequence>MTKDSFRSGFVSIIGAPNVGKSTFMNRILGTEIAITSPKAQTTRNKIQGIYTDDQQQIIFLDTPGVHDPKNELDQYMDLAAFSTLKDVDLILWMVSAKDSIPAPDSKLVAQLQGRSQPIILVINKIDLIHPDRLLPLLDQYRQLVDWTDIFPISATQGNNVPELLQTLGEHLPAGPAYYPQDQLSDHPEYFIVAEIIREKILELARQEVPHAVAVVVEQMNQYENNKRQVEVTIYVERASQKKILIGNQGQMLKQIGIRSRRKIENLLAEKINLKLWIKVQKNWRNDPLFLARIGYSSKDLK</sequence>
<dbReference type="InterPro" id="IPR006073">
    <property type="entry name" value="GTP-bd"/>
</dbReference>
<feature type="region of interest" description="G1" evidence="9">
    <location>
        <begin position="15"/>
        <end position="22"/>
    </location>
</feature>
<dbReference type="InterPro" id="IPR030388">
    <property type="entry name" value="G_ERA_dom"/>
</dbReference>
<dbReference type="GO" id="GO:0070181">
    <property type="term" value="F:small ribosomal subunit rRNA binding"/>
    <property type="evidence" value="ECO:0007669"/>
    <property type="project" value="UniProtKB-UniRule"/>
</dbReference>
<dbReference type="GO" id="GO:0005525">
    <property type="term" value="F:GTP binding"/>
    <property type="evidence" value="ECO:0007669"/>
    <property type="project" value="UniProtKB-UniRule"/>
</dbReference>
<comment type="function">
    <text evidence="8">An essential GTPase that binds both GDP and GTP, with rapid nucleotide exchange. Plays a role in 16S rRNA processing and 30S ribosomal subunit biogenesis and possibly also in cell cycle regulation and energy metabolism.</text>
</comment>
<evidence type="ECO:0000256" key="8">
    <source>
        <dbReference type="HAMAP-Rule" id="MF_00367"/>
    </source>
</evidence>
<proteinExistence type="inferred from homology"/>
<dbReference type="NCBIfam" id="NF000908">
    <property type="entry name" value="PRK00089.1"/>
    <property type="match status" value="1"/>
</dbReference>
<dbReference type="InterPro" id="IPR005225">
    <property type="entry name" value="Small_GTP-bd"/>
</dbReference>
<comment type="caution">
    <text evidence="13">The sequence shown here is derived from an EMBL/GenBank/DDBJ whole genome shotgun (WGS) entry which is preliminary data.</text>
</comment>
<dbReference type="SUPFAM" id="SSF52540">
    <property type="entry name" value="P-loop containing nucleoside triphosphate hydrolases"/>
    <property type="match status" value="1"/>
</dbReference>
<comment type="subunit">
    <text evidence="8">Monomer.</text>
</comment>
<dbReference type="AlphaFoldDB" id="A0A850R0G0"/>
<dbReference type="PANTHER" id="PTHR42698:SF1">
    <property type="entry name" value="GTPASE ERA, MITOCHONDRIAL"/>
    <property type="match status" value="1"/>
</dbReference>
<dbReference type="PANTHER" id="PTHR42698">
    <property type="entry name" value="GTPASE ERA"/>
    <property type="match status" value="1"/>
</dbReference>
<dbReference type="GO" id="GO:0005886">
    <property type="term" value="C:plasma membrane"/>
    <property type="evidence" value="ECO:0007669"/>
    <property type="project" value="UniProtKB-SubCell"/>
</dbReference>
<dbReference type="Proteomes" id="UP000563523">
    <property type="component" value="Unassembled WGS sequence"/>
</dbReference>
<feature type="region of interest" description="G5" evidence="9">
    <location>
        <begin position="153"/>
        <end position="155"/>
    </location>
</feature>
<comment type="subcellular location">
    <subcellularLocation>
        <location evidence="8">Cytoplasm</location>
    </subcellularLocation>
    <subcellularLocation>
        <location evidence="8">Cell membrane</location>
        <topology evidence="8">Peripheral membrane protein</topology>
    </subcellularLocation>
</comment>
<dbReference type="FunFam" id="3.30.300.20:FF:000003">
    <property type="entry name" value="GTPase Era"/>
    <property type="match status" value="1"/>
</dbReference>
<evidence type="ECO:0000256" key="4">
    <source>
        <dbReference type="ARBA" id="ARBA00022741"/>
    </source>
</evidence>
<evidence type="ECO:0000259" key="11">
    <source>
        <dbReference type="PROSITE" id="PS50823"/>
    </source>
</evidence>
<dbReference type="InterPro" id="IPR009019">
    <property type="entry name" value="KH_sf_prok-type"/>
</dbReference>
<dbReference type="PROSITE" id="PS51713">
    <property type="entry name" value="G_ERA"/>
    <property type="match status" value="1"/>
</dbReference>
<evidence type="ECO:0000259" key="12">
    <source>
        <dbReference type="PROSITE" id="PS51713"/>
    </source>
</evidence>
<dbReference type="SUPFAM" id="SSF54814">
    <property type="entry name" value="Prokaryotic type KH domain (KH-domain type II)"/>
    <property type="match status" value="1"/>
</dbReference>
<feature type="domain" description="Era-type G" evidence="12">
    <location>
        <begin position="7"/>
        <end position="174"/>
    </location>
</feature>
<evidence type="ECO:0000256" key="9">
    <source>
        <dbReference type="PROSITE-ProRule" id="PRU01050"/>
    </source>
</evidence>
<dbReference type="HAMAP" id="MF_00367">
    <property type="entry name" value="GTPase_Era"/>
    <property type="match status" value="1"/>
</dbReference>
<keyword evidence="8" id="KW-1003">Cell membrane</keyword>
<dbReference type="EMBL" id="JABZEC010000001">
    <property type="protein sequence ID" value="NVY95840.1"/>
    <property type="molecule type" value="Genomic_DNA"/>
</dbReference>
<dbReference type="InterPro" id="IPR015946">
    <property type="entry name" value="KH_dom-like_a/b"/>
</dbReference>
<dbReference type="PROSITE" id="PS50823">
    <property type="entry name" value="KH_TYPE_2"/>
    <property type="match status" value="1"/>
</dbReference>
<dbReference type="GO" id="GO:0005829">
    <property type="term" value="C:cytosol"/>
    <property type="evidence" value="ECO:0007669"/>
    <property type="project" value="TreeGrafter"/>
</dbReference>
<keyword evidence="8" id="KW-0699">rRNA-binding</keyword>
<dbReference type="NCBIfam" id="TIGR00231">
    <property type="entry name" value="small_GTP"/>
    <property type="match status" value="1"/>
</dbReference>
<evidence type="ECO:0000256" key="6">
    <source>
        <dbReference type="ARBA" id="ARBA00023134"/>
    </source>
</evidence>
<keyword evidence="8" id="KW-0963">Cytoplasm</keyword>
<keyword evidence="14" id="KW-1185">Reference proteome</keyword>
<feature type="binding site" evidence="8">
    <location>
        <begin position="124"/>
        <end position="127"/>
    </location>
    <ligand>
        <name>GTP</name>
        <dbReference type="ChEBI" id="CHEBI:37565"/>
    </ligand>
</feature>
<dbReference type="InterPro" id="IPR005662">
    <property type="entry name" value="GTPase_Era-like"/>
</dbReference>
<keyword evidence="3 8" id="KW-0690">Ribosome biogenesis</keyword>